<proteinExistence type="predicted"/>
<dbReference type="EMBL" id="JBHSHC010000096">
    <property type="protein sequence ID" value="MFC4767994.1"/>
    <property type="molecule type" value="Genomic_DNA"/>
</dbReference>
<sequence>MLTFQYLNEDHKELIDVFRCEDEVGVELFLKEYAINLQHLGPAITRLYFDDHQNLVGYFTLYNDHVQIREEQVVKNEWALPEFKYFPAVKLHYLGVDSRYRGKRNGEYLLIEAIKVIYEISIISGCNFVTVESLNSTVEFYKKYDFIYLGRKDKNLVNMALKLD</sequence>
<keyword evidence="5" id="KW-1185">Reference proteome</keyword>
<evidence type="ECO:0000256" key="3">
    <source>
        <dbReference type="ARBA" id="ARBA00023315"/>
    </source>
</evidence>
<protein>
    <submittedName>
        <fullName evidence="4">N-acetyltransferase</fullName>
    </submittedName>
</protein>
<gene>
    <name evidence="4" type="ORF">ACFO8Q_11595</name>
</gene>
<evidence type="ECO:0000256" key="2">
    <source>
        <dbReference type="ARBA" id="ARBA00022679"/>
    </source>
</evidence>
<evidence type="ECO:0000313" key="5">
    <source>
        <dbReference type="Proteomes" id="UP001596002"/>
    </source>
</evidence>
<dbReference type="RefSeq" id="WP_380025917.1">
    <property type="nucleotide sequence ID" value="NZ_JBHSHC010000096.1"/>
</dbReference>
<dbReference type="SUPFAM" id="SSF55729">
    <property type="entry name" value="Acyl-CoA N-acyltransferases (Nat)"/>
    <property type="match status" value="1"/>
</dbReference>
<accession>A0ABV9Q2C9</accession>
<dbReference type="InterPro" id="IPR016181">
    <property type="entry name" value="Acyl_CoA_acyltransferase"/>
</dbReference>
<name>A0ABV9Q2C9_9BACL</name>
<keyword evidence="3" id="KW-0012">Acyltransferase</keyword>
<keyword evidence="1" id="KW-1277">Toxin-antitoxin system</keyword>
<dbReference type="PANTHER" id="PTHR36449">
    <property type="entry name" value="ACETYLTRANSFERASE-RELATED"/>
    <property type="match status" value="1"/>
</dbReference>
<dbReference type="Proteomes" id="UP001596002">
    <property type="component" value="Unassembled WGS sequence"/>
</dbReference>
<comment type="caution">
    <text evidence="4">The sequence shown here is derived from an EMBL/GenBank/DDBJ whole genome shotgun (WGS) entry which is preliminary data.</text>
</comment>
<evidence type="ECO:0000256" key="1">
    <source>
        <dbReference type="ARBA" id="ARBA00022649"/>
    </source>
</evidence>
<evidence type="ECO:0000313" key="4">
    <source>
        <dbReference type="EMBL" id="MFC4767994.1"/>
    </source>
</evidence>
<dbReference type="PANTHER" id="PTHR36449:SF1">
    <property type="entry name" value="ACETYLTRANSFERASE"/>
    <property type="match status" value="1"/>
</dbReference>
<organism evidence="4 5">
    <name type="scientific">Effusibacillus consociatus</name>
    <dbReference type="NCBI Taxonomy" id="1117041"/>
    <lineage>
        <taxon>Bacteria</taxon>
        <taxon>Bacillati</taxon>
        <taxon>Bacillota</taxon>
        <taxon>Bacilli</taxon>
        <taxon>Bacillales</taxon>
        <taxon>Alicyclobacillaceae</taxon>
        <taxon>Effusibacillus</taxon>
    </lineage>
</organism>
<reference evidence="5" key="1">
    <citation type="journal article" date="2019" name="Int. J. Syst. Evol. Microbiol.">
        <title>The Global Catalogue of Microorganisms (GCM) 10K type strain sequencing project: providing services to taxonomists for standard genome sequencing and annotation.</title>
        <authorList>
            <consortium name="The Broad Institute Genomics Platform"/>
            <consortium name="The Broad Institute Genome Sequencing Center for Infectious Disease"/>
            <person name="Wu L."/>
            <person name="Ma J."/>
        </authorList>
    </citation>
    <scope>NUCLEOTIDE SEQUENCE [LARGE SCALE GENOMIC DNA]</scope>
    <source>
        <strain evidence="5">WYCCWR 12678</strain>
    </source>
</reference>
<keyword evidence="2" id="KW-0808">Transferase</keyword>
<dbReference type="Gene3D" id="3.40.630.30">
    <property type="match status" value="1"/>
</dbReference>